<proteinExistence type="predicted"/>
<evidence type="ECO:0000313" key="5">
    <source>
        <dbReference type="EMBL" id="ASV88411.1"/>
    </source>
</evidence>
<dbReference type="SUPFAM" id="SSF46785">
    <property type="entry name" value="Winged helix' DNA-binding domain"/>
    <property type="match status" value="1"/>
</dbReference>
<dbReference type="KEGG" id="och:CES85_3345"/>
<organism evidence="5 6">
    <name type="scientific">Ochrobactrum quorumnocens</name>
    <dbReference type="NCBI Taxonomy" id="271865"/>
    <lineage>
        <taxon>Bacteria</taxon>
        <taxon>Pseudomonadati</taxon>
        <taxon>Pseudomonadota</taxon>
        <taxon>Alphaproteobacteria</taxon>
        <taxon>Hyphomicrobiales</taxon>
        <taxon>Brucellaceae</taxon>
        <taxon>Brucella/Ochrobactrum group</taxon>
        <taxon>Ochrobactrum</taxon>
    </lineage>
</organism>
<keyword evidence="5" id="KW-0614">Plasmid</keyword>
<dbReference type="PANTHER" id="PTHR43537">
    <property type="entry name" value="TRANSCRIPTIONAL REGULATOR, GNTR FAMILY"/>
    <property type="match status" value="1"/>
</dbReference>
<protein>
    <submittedName>
        <fullName evidence="5">Bacterial regulatory, gntR family protein</fullName>
    </submittedName>
</protein>
<dbReference type="InterPro" id="IPR011711">
    <property type="entry name" value="GntR_C"/>
</dbReference>
<evidence type="ECO:0000256" key="1">
    <source>
        <dbReference type="ARBA" id="ARBA00023015"/>
    </source>
</evidence>
<accession>A0A248UPU2</accession>
<dbReference type="RefSeq" id="WP_167388326.1">
    <property type="nucleotide sequence ID" value="NZ_CP022605.1"/>
</dbReference>
<gene>
    <name evidence="5" type="ORF">CES85_3345</name>
</gene>
<dbReference type="InterPro" id="IPR008920">
    <property type="entry name" value="TF_FadR/GntR_C"/>
</dbReference>
<sequence length="229" mass="26333">MTQNSADDGSKQTTTSLIAAELRIAIQQGELRPGERLKIDHLKKRFETAVNPVREALNRLVAEGMVDLADHKGFSVATISLEAWRDLLEARCLIESGALRKSILNPTEEWRDEIVVSLHRLLRTPRFHDDERAVMNPEWERIHHWFHRSLLARCGSEVVLSMCDDLRLRSDRYRVIARRARHARTSYNEEHALIADLAIKGDAERAVDELVKHYRATLGEVEMYFKSAS</sequence>
<keyword evidence="3" id="KW-0804">Transcription</keyword>
<dbReference type="Proteomes" id="UP000215256">
    <property type="component" value="Plasmid unnamed1"/>
</dbReference>
<feature type="domain" description="HTH gntR-type" evidence="4">
    <location>
        <begin position="12"/>
        <end position="79"/>
    </location>
</feature>
<name>A0A248UPU2_9HYPH</name>
<geneLocation type="plasmid" evidence="5 6">
    <name>unnamed1</name>
</geneLocation>
<dbReference type="Pfam" id="PF00392">
    <property type="entry name" value="GntR"/>
    <property type="match status" value="1"/>
</dbReference>
<dbReference type="PROSITE" id="PS50949">
    <property type="entry name" value="HTH_GNTR"/>
    <property type="match status" value="1"/>
</dbReference>
<dbReference type="InterPro" id="IPR036388">
    <property type="entry name" value="WH-like_DNA-bd_sf"/>
</dbReference>
<evidence type="ECO:0000259" key="4">
    <source>
        <dbReference type="PROSITE" id="PS50949"/>
    </source>
</evidence>
<dbReference type="Gene3D" id="1.10.10.10">
    <property type="entry name" value="Winged helix-like DNA-binding domain superfamily/Winged helix DNA-binding domain"/>
    <property type="match status" value="1"/>
</dbReference>
<dbReference type="PANTHER" id="PTHR43537:SF5">
    <property type="entry name" value="UXU OPERON TRANSCRIPTIONAL REGULATOR"/>
    <property type="match status" value="1"/>
</dbReference>
<dbReference type="Gene3D" id="1.20.120.530">
    <property type="entry name" value="GntR ligand-binding domain-like"/>
    <property type="match status" value="1"/>
</dbReference>
<dbReference type="SMART" id="SM00895">
    <property type="entry name" value="FCD"/>
    <property type="match status" value="1"/>
</dbReference>
<dbReference type="SMART" id="SM00345">
    <property type="entry name" value="HTH_GNTR"/>
    <property type="match status" value="1"/>
</dbReference>
<dbReference type="GO" id="GO:0003677">
    <property type="term" value="F:DNA binding"/>
    <property type="evidence" value="ECO:0007669"/>
    <property type="project" value="UniProtKB-KW"/>
</dbReference>
<evidence type="ECO:0000256" key="2">
    <source>
        <dbReference type="ARBA" id="ARBA00023125"/>
    </source>
</evidence>
<dbReference type="InterPro" id="IPR036390">
    <property type="entry name" value="WH_DNA-bd_sf"/>
</dbReference>
<keyword evidence="1" id="KW-0805">Transcription regulation</keyword>
<keyword evidence="2" id="KW-0238">DNA-binding</keyword>
<reference evidence="5 6" key="1">
    <citation type="submission" date="2017-07" db="EMBL/GenBank/DDBJ databases">
        <title>Phylogenetic study on the rhizospheric bacterium Ochrobactrum sp. A44.</title>
        <authorList>
            <person name="Krzyzanowska D.M."/>
            <person name="Ossowicki A."/>
            <person name="Rajewska M."/>
            <person name="Maciag T."/>
            <person name="Kaczynski Z."/>
            <person name="Czerwicka M."/>
            <person name="Jafra S."/>
        </authorList>
    </citation>
    <scope>NUCLEOTIDE SEQUENCE [LARGE SCALE GENOMIC DNA]</scope>
    <source>
        <strain evidence="5 6">A44</strain>
        <plasmid evidence="5 6">unnamed1</plasmid>
    </source>
</reference>
<evidence type="ECO:0000256" key="3">
    <source>
        <dbReference type="ARBA" id="ARBA00023163"/>
    </source>
</evidence>
<evidence type="ECO:0000313" key="6">
    <source>
        <dbReference type="Proteomes" id="UP000215256"/>
    </source>
</evidence>
<dbReference type="EMBL" id="CP022605">
    <property type="protein sequence ID" value="ASV88411.1"/>
    <property type="molecule type" value="Genomic_DNA"/>
</dbReference>
<dbReference type="AlphaFoldDB" id="A0A248UPU2"/>
<dbReference type="InterPro" id="IPR000524">
    <property type="entry name" value="Tscrpt_reg_HTH_GntR"/>
</dbReference>
<dbReference type="Pfam" id="PF07729">
    <property type="entry name" value="FCD"/>
    <property type="match status" value="1"/>
</dbReference>
<dbReference type="GO" id="GO:0003700">
    <property type="term" value="F:DNA-binding transcription factor activity"/>
    <property type="evidence" value="ECO:0007669"/>
    <property type="project" value="InterPro"/>
</dbReference>
<dbReference type="SUPFAM" id="SSF48008">
    <property type="entry name" value="GntR ligand-binding domain-like"/>
    <property type="match status" value="1"/>
</dbReference>